<reference evidence="8 9" key="1">
    <citation type="submission" date="2019-11" db="EMBL/GenBank/DDBJ databases">
        <title>Isolation of a new High Light Tolerant Cyanobacteria.</title>
        <authorList>
            <person name="Dobson Z."/>
            <person name="Vaughn N."/>
            <person name="Vaughn M."/>
            <person name="Fromme P."/>
            <person name="Mazor Y."/>
        </authorList>
    </citation>
    <scope>NUCLEOTIDE SEQUENCE [LARGE SCALE GENOMIC DNA]</scope>
    <source>
        <strain evidence="8 9">0216</strain>
    </source>
</reference>
<evidence type="ECO:0000256" key="6">
    <source>
        <dbReference type="ARBA" id="ARBA00023004"/>
    </source>
</evidence>
<dbReference type="InterPro" id="IPR005123">
    <property type="entry name" value="Oxoglu/Fe-dep_dioxygenase_dom"/>
</dbReference>
<dbReference type="Gene3D" id="2.60.120.620">
    <property type="entry name" value="q2cbj1_9rhob like domain"/>
    <property type="match status" value="1"/>
</dbReference>
<keyword evidence="6" id="KW-0408">Iron</keyword>
<sequence>MIKNSLNDYINLIRSTISTDIIDENNWQNISKVAQYLPSALTTFFGFESRLGTPKAHCDFLLCADATEAGKKVLGDKEYSIQLSENLLIHPVWKNVNIFGQLWNDKGSILSEKINNIWLEFDIDETLDNVPIPSCFFAPQAIYANQADEAIKWVCDTALNLLRGKSINPEIQAKLLTCLQSLPSGAYVFQIGLMLARESDFIRVCIRDISHTKVIEFLQKIGWIGSINELKSLLNDLAQYCDRIDLDIDIGNEIAPKIGLECYLERQPSLNPKWQLFLEYLLEKGLVIPEKKDALLNYTGYIREKDYPELWPKNLSKLSSLIGSQYQRIFFKSLHHIKVVYQENKCLEAKAYLAVTNTLIDQQRIQKSKEFKNNSIQINNFLSEQENKQLLNFIIRNKNQFQSATLHEDYQNLGRKEENYRLSSVLFDFPEWETIMRDRISSILPDVIDKLGIPPFPVAHIEAQITAHNDQNYFKLHNDNGTLESSGRVLTFVYYLCQEPQPFTGGELKIYNSTSPENLKPDSIKTIEPINNSIVFFLSQYMHEVRPVNCPSQDFVHSRFTVNGWIWRKN</sequence>
<feature type="domain" description="Fe2OG dioxygenase" evidence="7">
    <location>
        <begin position="451"/>
        <end position="568"/>
    </location>
</feature>
<comment type="caution">
    <text evidence="8">The sequence shown here is derived from an EMBL/GenBank/DDBJ whole genome shotgun (WGS) entry which is preliminary data.</text>
</comment>
<dbReference type="PANTHER" id="PTHR12907:SF26">
    <property type="entry name" value="HIF PROLYL HYDROXYLASE, ISOFORM C"/>
    <property type="match status" value="1"/>
</dbReference>
<dbReference type="GO" id="GO:0051213">
    <property type="term" value="F:dioxygenase activity"/>
    <property type="evidence" value="ECO:0007669"/>
    <property type="project" value="UniProtKB-KW"/>
</dbReference>
<dbReference type="Pfam" id="PF13640">
    <property type="entry name" value="2OG-FeII_Oxy_3"/>
    <property type="match status" value="1"/>
</dbReference>
<dbReference type="GO" id="GO:0031418">
    <property type="term" value="F:L-ascorbic acid binding"/>
    <property type="evidence" value="ECO:0007669"/>
    <property type="project" value="UniProtKB-KW"/>
</dbReference>
<dbReference type="EMBL" id="WMIA01000044">
    <property type="protein sequence ID" value="MTF40715.1"/>
    <property type="molecule type" value="Genomic_DNA"/>
</dbReference>
<dbReference type="Proteomes" id="UP000437131">
    <property type="component" value="Unassembled WGS sequence"/>
</dbReference>
<keyword evidence="2" id="KW-0479">Metal-binding</keyword>
<evidence type="ECO:0000313" key="9">
    <source>
        <dbReference type="Proteomes" id="UP000437131"/>
    </source>
</evidence>
<dbReference type="RefSeq" id="WP_155084764.1">
    <property type="nucleotide sequence ID" value="NZ_WMIA01000044.1"/>
</dbReference>
<evidence type="ECO:0000256" key="2">
    <source>
        <dbReference type="ARBA" id="ARBA00022723"/>
    </source>
</evidence>
<evidence type="ECO:0000313" key="8">
    <source>
        <dbReference type="EMBL" id="MTF40715.1"/>
    </source>
</evidence>
<gene>
    <name evidence="8" type="ORF">GGC33_17550</name>
</gene>
<dbReference type="GO" id="GO:0016705">
    <property type="term" value="F:oxidoreductase activity, acting on paired donors, with incorporation or reduction of molecular oxygen"/>
    <property type="evidence" value="ECO:0007669"/>
    <property type="project" value="InterPro"/>
</dbReference>
<comment type="cofactor">
    <cofactor evidence="1">
        <name>L-ascorbate</name>
        <dbReference type="ChEBI" id="CHEBI:38290"/>
    </cofactor>
</comment>
<protein>
    <recommendedName>
        <fullName evidence="7">Fe2OG dioxygenase domain-containing protein</fullName>
    </recommendedName>
</protein>
<accession>A0A844H300</accession>
<dbReference type="InterPro" id="IPR051559">
    <property type="entry name" value="HIF_prolyl_hydroxylases"/>
</dbReference>
<dbReference type="InterPro" id="IPR044862">
    <property type="entry name" value="Pro_4_hyd_alph_FE2OG_OXY"/>
</dbReference>
<dbReference type="PROSITE" id="PS51471">
    <property type="entry name" value="FE2OG_OXY"/>
    <property type="match status" value="1"/>
</dbReference>
<dbReference type="GO" id="GO:0005506">
    <property type="term" value="F:iron ion binding"/>
    <property type="evidence" value="ECO:0007669"/>
    <property type="project" value="InterPro"/>
</dbReference>
<dbReference type="SMART" id="SM00702">
    <property type="entry name" value="P4Hc"/>
    <property type="match status" value="1"/>
</dbReference>
<name>A0A844H300_9CHRO</name>
<keyword evidence="4" id="KW-0223">Dioxygenase</keyword>
<dbReference type="InterPro" id="IPR006620">
    <property type="entry name" value="Pro_4_hyd_alph"/>
</dbReference>
<organism evidence="8 9">
    <name type="scientific">Cyanobacterium aponinum 0216</name>
    <dbReference type="NCBI Taxonomy" id="2676140"/>
    <lineage>
        <taxon>Bacteria</taxon>
        <taxon>Bacillati</taxon>
        <taxon>Cyanobacteriota</taxon>
        <taxon>Cyanophyceae</taxon>
        <taxon>Oscillatoriophycideae</taxon>
        <taxon>Chroococcales</taxon>
        <taxon>Geminocystaceae</taxon>
        <taxon>Cyanobacterium</taxon>
    </lineage>
</organism>
<proteinExistence type="predicted"/>
<evidence type="ECO:0000256" key="5">
    <source>
        <dbReference type="ARBA" id="ARBA00023002"/>
    </source>
</evidence>
<evidence type="ECO:0000256" key="4">
    <source>
        <dbReference type="ARBA" id="ARBA00022964"/>
    </source>
</evidence>
<evidence type="ECO:0000256" key="1">
    <source>
        <dbReference type="ARBA" id="ARBA00001961"/>
    </source>
</evidence>
<keyword evidence="3" id="KW-0847">Vitamin C</keyword>
<evidence type="ECO:0000256" key="3">
    <source>
        <dbReference type="ARBA" id="ARBA00022896"/>
    </source>
</evidence>
<dbReference type="PANTHER" id="PTHR12907">
    <property type="entry name" value="EGL NINE HOMOLOG-RELATED"/>
    <property type="match status" value="1"/>
</dbReference>
<keyword evidence="5" id="KW-0560">Oxidoreductase</keyword>
<evidence type="ECO:0000259" key="7">
    <source>
        <dbReference type="PROSITE" id="PS51471"/>
    </source>
</evidence>
<dbReference type="AlphaFoldDB" id="A0A844H300"/>